<name>A0ACC2ZYW0_9EURO</name>
<dbReference type="Proteomes" id="UP001172386">
    <property type="component" value="Unassembled WGS sequence"/>
</dbReference>
<sequence length="300" mass="33606">MAFKAVFEPVSQRPRSQDAKKTKLQGLFHILRINISIGTWLLVGATLQALAVYLFSNGHYVLLISTMLLLARIGKTVLQAKGVLANPYLQDVIPYRTTALIPDESTGEFTESSSKKIAILHLGAKANHPFGYFAPQFKAVGDWIGIMNKEMDDGKVKGFLGQTTFHRLDERGAPEIILISYWESIEDLWAFAHSGTHREVWQWWEKTIKENGYVGINHEIFQADVKNWENIYVNFQPTLMGATTFLKKGGKTLEGGVVPDEWISPLVDAKRGKLAKSSGRMGREVSTFDATRVGKETYDA</sequence>
<protein>
    <submittedName>
        <fullName evidence="1">Uncharacterized protein</fullName>
    </submittedName>
</protein>
<organism evidence="1 2">
    <name type="scientific">Neophaeococcomyces mojaviensis</name>
    <dbReference type="NCBI Taxonomy" id="3383035"/>
    <lineage>
        <taxon>Eukaryota</taxon>
        <taxon>Fungi</taxon>
        <taxon>Dikarya</taxon>
        <taxon>Ascomycota</taxon>
        <taxon>Pezizomycotina</taxon>
        <taxon>Eurotiomycetes</taxon>
        <taxon>Chaetothyriomycetidae</taxon>
        <taxon>Chaetothyriales</taxon>
        <taxon>Chaetothyriales incertae sedis</taxon>
        <taxon>Neophaeococcomyces</taxon>
    </lineage>
</organism>
<gene>
    <name evidence="1" type="ORF">H2198_007967</name>
</gene>
<dbReference type="EMBL" id="JAPDRQ010000182">
    <property type="protein sequence ID" value="KAJ9652785.1"/>
    <property type="molecule type" value="Genomic_DNA"/>
</dbReference>
<evidence type="ECO:0000313" key="1">
    <source>
        <dbReference type="EMBL" id="KAJ9652785.1"/>
    </source>
</evidence>
<reference evidence="1" key="1">
    <citation type="submission" date="2022-10" db="EMBL/GenBank/DDBJ databases">
        <title>Culturing micro-colonial fungi from biological soil crusts in the Mojave desert and describing Neophaeococcomyces mojavensis, and introducing the new genera and species Taxawa tesnikishii.</title>
        <authorList>
            <person name="Kurbessoian T."/>
            <person name="Stajich J.E."/>
        </authorList>
    </citation>
    <scope>NUCLEOTIDE SEQUENCE</scope>
    <source>
        <strain evidence="1">JES_112</strain>
    </source>
</reference>
<keyword evidence="2" id="KW-1185">Reference proteome</keyword>
<evidence type="ECO:0000313" key="2">
    <source>
        <dbReference type="Proteomes" id="UP001172386"/>
    </source>
</evidence>
<accession>A0ACC2ZYW0</accession>
<proteinExistence type="predicted"/>
<comment type="caution">
    <text evidence="1">The sequence shown here is derived from an EMBL/GenBank/DDBJ whole genome shotgun (WGS) entry which is preliminary data.</text>
</comment>